<evidence type="ECO:0000313" key="1">
    <source>
        <dbReference type="EMBL" id="EST08850.1"/>
    </source>
</evidence>
<dbReference type="AlphaFoldDB" id="V5EU24"/>
<protein>
    <submittedName>
        <fullName evidence="1">Uncharacterized protein</fullName>
    </submittedName>
</protein>
<dbReference type="Proteomes" id="UP000019377">
    <property type="component" value="Unassembled WGS sequence"/>
</dbReference>
<dbReference type="HOGENOM" id="CLU_1173082_0_0_1"/>
<organism evidence="1 2">
    <name type="scientific">Kalmanozyma brasiliensis (strain GHG001)</name>
    <name type="common">Yeast</name>
    <name type="synonym">Pseudozyma brasiliensis</name>
    <dbReference type="NCBI Taxonomy" id="1365824"/>
    <lineage>
        <taxon>Eukaryota</taxon>
        <taxon>Fungi</taxon>
        <taxon>Dikarya</taxon>
        <taxon>Basidiomycota</taxon>
        <taxon>Ustilaginomycotina</taxon>
        <taxon>Ustilaginomycetes</taxon>
        <taxon>Ustilaginales</taxon>
        <taxon>Ustilaginaceae</taxon>
        <taxon>Kalmanozyma</taxon>
    </lineage>
</organism>
<accession>V5EU24</accession>
<name>V5EU24_KALBG</name>
<sequence>MAVQDVYVERLRGPIAAPGIRICFAAASKTASFSIESSEARQTSSSFSLNVAKTIKAPKDQDPTIRVSALDSYCTCTRASKNTSIAQIATNQQPFRIASVVLDIGRKVLRAFSGPSTQADTAGKIDADKRPPPSKSYAYVKDAPMQPCEADKLPQWYEDCLAVANKHDLLLFPVPLSSWEDRQLHGKTSKLDTGLQFVVPSYVDAPATKKEVLDLLDILLVEERTLPNAGAAPQATG</sequence>
<feature type="non-terminal residue" evidence="1">
    <location>
        <position position="237"/>
    </location>
</feature>
<keyword evidence="2" id="KW-1185">Reference proteome</keyword>
<evidence type="ECO:0000313" key="2">
    <source>
        <dbReference type="Proteomes" id="UP000019377"/>
    </source>
</evidence>
<proteinExistence type="predicted"/>
<dbReference type="EMBL" id="KI545856">
    <property type="protein sequence ID" value="EST08850.1"/>
    <property type="molecule type" value="Genomic_DNA"/>
</dbReference>
<gene>
    <name evidence="1" type="ORF">PSEUBRA_SCAF14g01637</name>
</gene>
<reference evidence="2" key="1">
    <citation type="journal article" date="2013" name="Genome Announc.">
        <title>Draft genome sequence of Pseudozyma brasiliensis sp. nov. strain GHG001, a high producer of endo-1,4-xylanase isolated from an insect pest of sugarcane.</title>
        <authorList>
            <person name="Oliveira J.V.D.C."/>
            <person name="dos Santos R.A.C."/>
            <person name="Borges T.A."/>
            <person name="Riano-Pachon D.M."/>
            <person name="Goldman G.H."/>
        </authorList>
    </citation>
    <scope>NUCLEOTIDE SEQUENCE [LARGE SCALE GENOMIC DNA]</scope>
    <source>
        <strain evidence="2">GHG001</strain>
    </source>
</reference>